<dbReference type="Proteomes" id="UP000792457">
    <property type="component" value="Unassembled WGS sequence"/>
</dbReference>
<evidence type="ECO:0000256" key="1">
    <source>
        <dbReference type="SAM" id="MobiDB-lite"/>
    </source>
</evidence>
<evidence type="ECO:0000313" key="2">
    <source>
        <dbReference type="EMBL" id="KAG8234649.1"/>
    </source>
</evidence>
<comment type="caution">
    <text evidence="2">The sequence shown here is derived from an EMBL/GenBank/DDBJ whole genome shotgun (WGS) entry which is preliminary data.</text>
</comment>
<keyword evidence="3" id="KW-1185">Reference proteome</keyword>
<dbReference type="EMBL" id="KZ308836">
    <property type="protein sequence ID" value="KAG8234649.1"/>
    <property type="molecule type" value="Genomic_DNA"/>
</dbReference>
<reference evidence="2" key="2">
    <citation type="submission" date="2017-10" db="EMBL/GenBank/DDBJ databases">
        <title>Ladona fulva Genome sequencing and assembly.</title>
        <authorList>
            <person name="Murali S."/>
            <person name="Richards S."/>
            <person name="Bandaranaike D."/>
            <person name="Bellair M."/>
            <person name="Blankenburg K."/>
            <person name="Chao H."/>
            <person name="Dinh H."/>
            <person name="Doddapaneni H."/>
            <person name="Dugan-Rocha S."/>
            <person name="Elkadiri S."/>
            <person name="Gnanaolivu R."/>
            <person name="Hernandez B."/>
            <person name="Skinner E."/>
            <person name="Javaid M."/>
            <person name="Lee S."/>
            <person name="Li M."/>
            <person name="Ming W."/>
            <person name="Munidasa M."/>
            <person name="Muniz J."/>
            <person name="Nguyen L."/>
            <person name="Hughes D."/>
            <person name="Osuji N."/>
            <person name="Pu L.-L."/>
            <person name="Puazo M."/>
            <person name="Qu C."/>
            <person name="Quiroz J."/>
            <person name="Raj R."/>
            <person name="Weissenberger G."/>
            <person name="Xin Y."/>
            <person name="Zou X."/>
            <person name="Han Y."/>
            <person name="Worley K."/>
            <person name="Muzny D."/>
            <person name="Gibbs R."/>
        </authorList>
    </citation>
    <scope>NUCLEOTIDE SEQUENCE</scope>
    <source>
        <strain evidence="2">Sampled in the wild</strain>
    </source>
</reference>
<evidence type="ECO:0000313" key="3">
    <source>
        <dbReference type="Proteomes" id="UP000792457"/>
    </source>
</evidence>
<feature type="compositionally biased region" description="Gly residues" evidence="1">
    <location>
        <begin position="82"/>
        <end position="100"/>
    </location>
</feature>
<organism evidence="2 3">
    <name type="scientific">Ladona fulva</name>
    <name type="common">Scarce chaser dragonfly</name>
    <name type="synonym">Libellula fulva</name>
    <dbReference type="NCBI Taxonomy" id="123851"/>
    <lineage>
        <taxon>Eukaryota</taxon>
        <taxon>Metazoa</taxon>
        <taxon>Ecdysozoa</taxon>
        <taxon>Arthropoda</taxon>
        <taxon>Hexapoda</taxon>
        <taxon>Insecta</taxon>
        <taxon>Pterygota</taxon>
        <taxon>Palaeoptera</taxon>
        <taxon>Odonata</taxon>
        <taxon>Epiprocta</taxon>
        <taxon>Anisoptera</taxon>
        <taxon>Libelluloidea</taxon>
        <taxon>Libellulidae</taxon>
        <taxon>Ladona</taxon>
    </lineage>
</organism>
<proteinExistence type="predicted"/>
<reference evidence="2" key="1">
    <citation type="submission" date="2013-04" db="EMBL/GenBank/DDBJ databases">
        <authorList>
            <person name="Qu J."/>
            <person name="Murali S.C."/>
            <person name="Bandaranaike D."/>
            <person name="Bellair M."/>
            <person name="Blankenburg K."/>
            <person name="Chao H."/>
            <person name="Dinh H."/>
            <person name="Doddapaneni H."/>
            <person name="Downs B."/>
            <person name="Dugan-Rocha S."/>
            <person name="Elkadiri S."/>
            <person name="Gnanaolivu R.D."/>
            <person name="Hernandez B."/>
            <person name="Javaid M."/>
            <person name="Jayaseelan J.C."/>
            <person name="Lee S."/>
            <person name="Li M."/>
            <person name="Ming W."/>
            <person name="Munidasa M."/>
            <person name="Muniz J."/>
            <person name="Nguyen L."/>
            <person name="Ongeri F."/>
            <person name="Osuji N."/>
            <person name="Pu L.-L."/>
            <person name="Puazo M."/>
            <person name="Qu C."/>
            <person name="Quiroz J."/>
            <person name="Raj R."/>
            <person name="Weissenberger G."/>
            <person name="Xin Y."/>
            <person name="Zou X."/>
            <person name="Han Y."/>
            <person name="Richards S."/>
            <person name="Worley K."/>
            <person name="Muzny D."/>
            <person name="Gibbs R."/>
        </authorList>
    </citation>
    <scope>NUCLEOTIDE SEQUENCE</scope>
    <source>
        <strain evidence="2">Sampled in the wild</strain>
    </source>
</reference>
<feature type="region of interest" description="Disordered" evidence="1">
    <location>
        <begin position="61"/>
        <end position="122"/>
    </location>
</feature>
<name>A0A8K0P8I9_LADFU</name>
<protein>
    <submittedName>
        <fullName evidence="2">Uncharacterized protein</fullName>
    </submittedName>
</protein>
<accession>A0A8K0P8I9</accession>
<dbReference type="AlphaFoldDB" id="A0A8K0P8I9"/>
<gene>
    <name evidence="2" type="ORF">J437_LFUL006537</name>
</gene>
<sequence length="159" mass="18023">MKNCFVSERWKFLESMDVTMDNYYPMKRKKLEDERDDRDGDSNAKRPYMYQEMHYSTMMPTAQSLPGGGWPPNPMSMNNNRGSGGGYRGTGGGYRGGGTSNRGNRGYFRGNKTSPGRYDQSVLAYSNGPYQYPGYYYPPPWPQGGYESMETDLSVSTDL</sequence>